<dbReference type="Gene3D" id="2.60.40.10">
    <property type="entry name" value="Immunoglobulins"/>
    <property type="match status" value="3"/>
</dbReference>
<organism evidence="5">
    <name type="scientific">Strongyloides stercoralis</name>
    <name type="common">Threadworm</name>
    <dbReference type="NCBI Taxonomy" id="6248"/>
    <lineage>
        <taxon>Eukaryota</taxon>
        <taxon>Metazoa</taxon>
        <taxon>Ecdysozoa</taxon>
        <taxon>Nematoda</taxon>
        <taxon>Chromadorea</taxon>
        <taxon>Rhabditida</taxon>
        <taxon>Tylenchina</taxon>
        <taxon>Panagrolaimomorpha</taxon>
        <taxon>Strongyloidoidea</taxon>
        <taxon>Strongyloididae</taxon>
        <taxon>Strongyloides</taxon>
    </lineage>
</organism>
<dbReference type="SUPFAM" id="SSF48726">
    <property type="entry name" value="Immunoglobulin"/>
    <property type="match status" value="3"/>
</dbReference>
<dbReference type="InterPro" id="IPR003599">
    <property type="entry name" value="Ig_sub"/>
</dbReference>
<keyword evidence="1" id="KW-1133">Transmembrane helix</keyword>
<keyword evidence="1" id="KW-0812">Transmembrane</keyword>
<dbReference type="WBParaSite" id="TCONS_00010813.p1">
    <property type="protein sequence ID" value="TCONS_00010813.p1"/>
    <property type="gene ID" value="XLOC_004484"/>
</dbReference>
<dbReference type="InterPro" id="IPR007110">
    <property type="entry name" value="Ig-like_dom"/>
</dbReference>
<accession>A0A0K0DXB6</accession>
<dbReference type="InterPro" id="IPR036179">
    <property type="entry name" value="Ig-like_dom_sf"/>
</dbReference>
<feature type="signal peptide" evidence="2">
    <location>
        <begin position="1"/>
        <end position="20"/>
    </location>
</feature>
<evidence type="ECO:0000259" key="3">
    <source>
        <dbReference type="PROSITE" id="PS50835"/>
    </source>
</evidence>
<dbReference type="AlphaFoldDB" id="A0A0K0DXB6"/>
<dbReference type="InterPro" id="IPR013783">
    <property type="entry name" value="Ig-like_fold"/>
</dbReference>
<feature type="chain" id="PRO_5005327165" evidence="2">
    <location>
        <begin position="21"/>
        <end position="830"/>
    </location>
</feature>
<feature type="domain" description="Ig-like" evidence="3">
    <location>
        <begin position="653"/>
        <end position="763"/>
    </location>
</feature>
<evidence type="ECO:0000313" key="5">
    <source>
        <dbReference type="WBParaSite" id="SSTP_0000188100.1"/>
    </source>
</evidence>
<evidence type="ECO:0000256" key="1">
    <source>
        <dbReference type="SAM" id="Phobius"/>
    </source>
</evidence>
<dbReference type="STRING" id="6248.A0A0K0DXB6"/>
<keyword evidence="2" id="KW-0732">Signal</keyword>
<dbReference type="Proteomes" id="UP000035681">
    <property type="component" value="Unplaced"/>
</dbReference>
<evidence type="ECO:0000313" key="6">
    <source>
        <dbReference type="WBParaSite" id="TCONS_00010813.p1"/>
    </source>
</evidence>
<feature type="transmembrane region" description="Helical" evidence="1">
    <location>
        <begin position="792"/>
        <end position="815"/>
    </location>
</feature>
<evidence type="ECO:0000313" key="4">
    <source>
        <dbReference type="Proteomes" id="UP000035681"/>
    </source>
</evidence>
<sequence>MFLIINFFVIITITFHSITANFSSNINFHFKPSFDIKLKNIPKEISVYGILFNQHINKLEHTYLIGKISKDTFSTAIKQHEANITFIIKNQSNYENKCGNKENVLTLQTYKCFPQFHGILVYVENFPINIKYIFEEITITYKRKNNSFGYKNYKNFIFKINKKINDGSGFINIYGNNGTYYQAYVKDPYISYNKSFVNNYIKEYDLSMSNIDYEKSSNIINLFGKVLNKIDTTISEYLFYLKNEYPLKIVVGNIKESNLIKHFSSGNRSVDFYFFKNNGIFYEIDCFFNKIKTHCIQLESDIKIPFNKFDFPIGKQLQASINITTLIRGNIFYETIKQSFIVYNDKPTTSTKEVIYRNKIATFECPNTGSEPIINKIWSIKLLNKGYAIEINKNIEKYNTKFYFENKKSYNLHYYSTLYANSTDFQKFGHLQCTVINEFGEGTISYRVIELEKMKSILLFKTDKKEIIEGDTVTITCSTKDKVKPSNLIMYGPSINGSLRPLESINVSKYEKKYVIKTIRLQDSGEYSCYGNVNDSFIIEEKLQIYVHQHEVIFPDGKEFVKNVDYGKDVTLECPMIIQSFSFVQWSFIDETNINRIKKSINEIDGNIFIQKNRSLTIHQMTVNNVGQYIFEVHFDGRKEECNFRVYTNYKDPIIRMNQNNINIDNNNKRILKQKEIIKIGEPISITCLVEYEPTINTNISIIKKVGNKNIELSNITNHTNNKVEKITFFKNNASLNDNGDYYCIASTFYFNKRIVSTKTKIIVAKDENDKRRIISKECNAIFPEIQISKTIFFSFLIIGIIETLLLISIIYIFISTKIMNSRKKRPKRF</sequence>
<dbReference type="Pfam" id="PF00047">
    <property type="entry name" value="ig"/>
    <property type="match status" value="2"/>
</dbReference>
<feature type="domain" description="Ig-like" evidence="3">
    <location>
        <begin position="455"/>
        <end position="529"/>
    </location>
</feature>
<evidence type="ECO:0000256" key="2">
    <source>
        <dbReference type="SAM" id="SignalP"/>
    </source>
</evidence>
<keyword evidence="1" id="KW-0472">Membrane</keyword>
<dbReference type="PROSITE" id="PS50835">
    <property type="entry name" value="IG_LIKE"/>
    <property type="match status" value="2"/>
</dbReference>
<protein>
    <submittedName>
        <fullName evidence="5 6">Ig-like domain-containing protein</fullName>
    </submittedName>
</protein>
<proteinExistence type="predicted"/>
<dbReference type="InterPro" id="IPR013151">
    <property type="entry name" value="Immunoglobulin_dom"/>
</dbReference>
<keyword evidence="4" id="KW-1185">Reference proteome</keyword>
<name>A0A0K0DXB6_STRER</name>
<dbReference type="SMART" id="SM00409">
    <property type="entry name" value="IG"/>
    <property type="match status" value="3"/>
</dbReference>
<reference evidence="5" key="1">
    <citation type="submission" date="2015-08" db="UniProtKB">
        <authorList>
            <consortium name="WormBaseParasite"/>
        </authorList>
    </citation>
    <scope>IDENTIFICATION</scope>
</reference>
<dbReference type="WBParaSite" id="SSTP_0000188100.1">
    <property type="protein sequence ID" value="SSTP_0000188100.1"/>
    <property type="gene ID" value="SSTP_0000188100"/>
</dbReference>